<sequence length="147" mass="17509">MSKKKKMMAGYEEDLEPIIYDKNLSPSDLKHYIDISNIKLVLSDYDWCNYTLLAEMITKEYGELKIKFDYCGMVLCSMEVETEKRIHTFQFYADLFEEYIIRILRKNMRNLLEGYTFDGTEDVVDFYNAVLTSTKTRYEGSKINKRH</sequence>
<dbReference type="EMBL" id="AP012292">
    <property type="protein sequence ID" value="BAL83073.1"/>
    <property type="molecule type" value="Genomic_DNA"/>
</dbReference>
<organism evidence="1 2">
    <name type="scientific">Selenomonas ruminantium subsp. lactilytica (strain NBRC 103574 / TAM6421)</name>
    <dbReference type="NCBI Taxonomy" id="927704"/>
    <lineage>
        <taxon>Bacteria</taxon>
        <taxon>Bacillati</taxon>
        <taxon>Bacillota</taxon>
        <taxon>Negativicutes</taxon>
        <taxon>Selenomonadales</taxon>
        <taxon>Selenomonadaceae</taxon>
        <taxon>Selenomonas</taxon>
    </lineage>
</organism>
<dbReference type="PATRIC" id="fig|927704.6.peg.1406"/>
<protein>
    <submittedName>
        <fullName evidence="1">Uncharacterized protein</fullName>
    </submittedName>
</protein>
<dbReference type="AlphaFoldDB" id="I0GQN6"/>
<name>I0GQN6_SELRL</name>
<proteinExistence type="predicted"/>
<dbReference type="RefSeq" id="WP_014424510.1">
    <property type="nucleotide sequence ID" value="NC_017068.1"/>
</dbReference>
<reference evidence="1 2" key="1">
    <citation type="submission" date="2011-10" db="EMBL/GenBank/DDBJ databases">
        <title>Whole genome sequence of Selenomonas ruminantium subsp. lactilytica TAM6421.</title>
        <authorList>
            <person name="Oguchi A."/>
            <person name="Ankai A."/>
            <person name="Kaneko J."/>
            <person name="Yamada-Narita S."/>
            <person name="Fukui S."/>
            <person name="Takahashi M."/>
            <person name="Onodera T."/>
            <person name="Kojima S."/>
            <person name="Fushimi T."/>
            <person name="Abe N."/>
            <person name="Kamio Y."/>
            <person name="Yamazaki S."/>
            <person name="Fujita N."/>
        </authorList>
    </citation>
    <scope>NUCLEOTIDE SEQUENCE [LARGE SCALE GENOMIC DNA]</scope>
    <source>
        <strain evidence="2">NBRC 103574 / TAM6421</strain>
    </source>
</reference>
<dbReference type="OrthoDB" id="1669299at2"/>
<evidence type="ECO:0000313" key="1">
    <source>
        <dbReference type="EMBL" id="BAL83073.1"/>
    </source>
</evidence>
<gene>
    <name evidence="1" type="ordered locus">SELR_13650</name>
</gene>
<accession>I0GQN6</accession>
<dbReference type="Proteomes" id="UP000007887">
    <property type="component" value="Chromosome"/>
</dbReference>
<dbReference type="KEGG" id="sri:SELR_13650"/>
<dbReference type="HOGENOM" id="CLU_1766746_0_0_9"/>
<evidence type="ECO:0000313" key="2">
    <source>
        <dbReference type="Proteomes" id="UP000007887"/>
    </source>
</evidence>